<dbReference type="InterPro" id="IPR050297">
    <property type="entry name" value="LipidA_mod_glycosyltrf_83"/>
</dbReference>
<feature type="transmembrane region" description="Helical" evidence="8">
    <location>
        <begin position="165"/>
        <end position="180"/>
    </location>
</feature>
<feature type="transmembrane region" description="Helical" evidence="8">
    <location>
        <begin position="189"/>
        <end position="222"/>
    </location>
</feature>
<keyword evidence="6 8" id="KW-1133">Transmembrane helix</keyword>
<feature type="transmembrane region" description="Helical" evidence="8">
    <location>
        <begin position="234"/>
        <end position="253"/>
    </location>
</feature>
<dbReference type="PANTHER" id="PTHR33908">
    <property type="entry name" value="MANNOSYLTRANSFERASE YKCB-RELATED"/>
    <property type="match status" value="1"/>
</dbReference>
<evidence type="ECO:0000256" key="1">
    <source>
        <dbReference type="ARBA" id="ARBA00004651"/>
    </source>
</evidence>
<name>A0A0F8WQH9_9ZZZZ</name>
<accession>A0A0F8WQH9</accession>
<dbReference type="EMBL" id="LAZR01067938">
    <property type="protein sequence ID" value="KKK50595.1"/>
    <property type="molecule type" value="Genomic_DNA"/>
</dbReference>
<comment type="caution">
    <text evidence="10">The sequence shown here is derived from an EMBL/GenBank/DDBJ whole genome shotgun (WGS) entry which is preliminary data.</text>
</comment>
<reference evidence="10" key="1">
    <citation type="journal article" date="2015" name="Nature">
        <title>Complex archaea that bridge the gap between prokaryotes and eukaryotes.</title>
        <authorList>
            <person name="Spang A."/>
            <person name="Saw J.H."/>
            <person name="Jorgensen S.L."/>
            <person name="Zaremba-Niedzwiedzka K."/>
            <person name="Martijn J."/>
            <person name="Lind A.E."/>
            <person name="van Eijk R."/>
            <person name="Schleper C."/>
            <person name="Guy L."/>
            <person name="Ettema T.J."/>
        </authorList>
    </citation>
    <scope>NUCLEOTIDE SEQUENCE</scope>
</reference>
<evidence type="ECO:0000259" key="9">
    <source>
        <dbReference type="Pfam" id="PF13231"/>
    </source>
</evidence>
<evidence type="ECO:0000256" key="6">
    <source>
        <dbReference type="ARBA" id="ARBA00022989"/>
    </source>
</evidence>
<feature type="transmembrane region" description="Helical" evidence="8">
    <location>
        <begin position="141"/>
        <end position="159"/>
    </location>
</feature>
<feature type="domain" description="Glycosyltransferase RgtA/B/C/D-like" evidence="9">
    <location>
        <begin position="96"/>
        <end position="246"/>
    </location>
</feature>
<keyword evidence="4" id="KW-0808">Transferase</keyword>
<sequence length="256" mass="28672">MESWNRQRFQSVISPQLTASGKAWVAVLILVASSYLALTGLDSTYFWDDEARTAINAKNFLASGQLTGWDGRNLIAYKNGALLDRELKVINPALDNLVTALSFRVFGVSTWAARFPFAIAGLTTLLVFALILREEFGTESWLWVYALGSLALSVAFLLFIRQCRYYALALMFSSLAYYAYRKCLATRHLLWFIIVGISSILLFFSNYLVGGAFLVSLAILHLVFPLRDFSVKDWGKMAMAVGMFASITVPYAINHR</sequence>
<protein>
    <recommendedName>
        <fullName evidence="9">Glycosyltransferase RgtA/B/C/D-like domain-containing protein</fullName>
    </recommendedName>
</protein>
<dbReference type="GO" id="GO:0005886">
    <property type="term" value="C:plasma membrane"/>
    <property type="evidence" value="ECO:0007669"/>
    <property type="project" value="UniProtKB-SubCell"/>
</dbReference>
<evidence type="ECO:0000256" key="2">
    <source>
        <dbReference type="ARBA" id="ARBA00022475"/>
    </source>
</evidence>
<dbReference type="GO" id="GO:0016763">
    <property type="term" value="F:pentosyltransferase activity"/>
    <property type="evidence" value="ECO:0007669"/>
    <property type="project" value="TreeGrafter"/>
</dbReference>
<dbReference type="InterPro" id="IPR038731">
    <property type="entry name" value="RgtA/B/C-like"/>
</dbReference>
<keyword evidence="5 8" id="KW-0812">Transmembrane</keyword>
<keyword evidence="7 8" id="KW-0472">Membrane</keyword>
<feature type="transmembrane region" description="Helical" evidence="8">
    <location>
        <begin position="21"/>
        <end position="38"/>
    </location>
</feature>
<keyword evidence="3" id="KW-0328">Glycosyltransferase</keyword>
<gene>
    <name evidence="10" type="ORF">LCGC14_3123450</name>
</gene>
<comment type="subcellular location">
    <subcellularLocation>
        <location evidence="1">Cell membrane</location>
        <topology evidence="1">Multi-pass membrane protein</topology>
    </subcellularLocation>
</comment>
<evidence type="ECO:0000256" key="5">
    <source>
        <dbReference type="ARBA" id="ARBA00022692"/>
    </source>
</evidence>
<evidence type="ECO:0000256" key="8">
    <source>
        <dbReference type="SAM" id="Phobius"/>
    </source>
</evidence>
<dbReference type="GO" id="GO:0008610">
    <property type="term" value="P:lipid biosynthetic process"/>
    <property type="evidence" value="ECO:0007669"/>
    <property type="project" value="UniProtKB-ARBA"/>
</dbReference>
<feature type="transmembrane region" description="Helical" evidence="8">
    <location>
        <begin position="111"/>
        <end position="132"/>
    </location>
</feature>
<evidence type="ECO:0000256" key="4">
    <source>
        <dbReference type="ARBA" id="ARBA00022679"/>
    </source>
</evidence>
<dbReference type="AlphaFoldDB" id="A0A0F8WQH9"/>
<evidence type="ECO:0000313" key="10">
    <source>
        <dbReference type="EMBL" id="KKK50595.1"/>
    </source>
</evidence>
<evidence type="ECO:0000256" key="3">
    <source>
        <dbReference type="ARBA" id="ARBA00022676"/>
    </source>
</evidence>
<keyword evidence="2" id="KW-1003">Cell membrane</keyword>
<proteinExistence type="predicted"/>
<dbReference type="PANTHER" id="PTHR33908:SF3">
    <property type="entry name" value="UNDECAPRENYL PHOSPHATE-ALPHA-4-AMINO-4-DEOXY-L-ARABINOSE ARABINOSYL TRANSFERASE"/>
    <property type="match status" value="1"/>
</dbReference>
<organism evidence="10">
    <name type="scientific">marine sediment metagenome</name>
    <dbReference type="NCBI Taxonomy" id="412755"/>
    <lineage>
        <taxon>unclassified sequences</taxon>
        <taxon>metagenomes</taxon>
        <taxon>ecological metagenomes</taxon>
    </lineage>
</organism>
<feature type="non-terminal residue" evidence="10">
    <location>
        <position position="256"/>
    </location>
</feature>
<evidence type="ECO:0000256" key="7">
    <source>
        <dbReference type="ARBA" id="ARBA00023136"/>
    </source>
</evidence>
<dbReference type="Pfam" id="PF13231">
    <property type="entry name" value="PMT_2"/>
    <property type="match status" value="1"/>
</dbReference>
<dbReference type="GO" id="GO:0010041">
    <property type="term" value="P:response to iron(III) ion"/>
    <property type="evidence" value="ECO:0007669"/>
    <property type="project" value="TreeGrafter"/>
</dbReference>